<evidence type="ECO:0000313" key="12">
    <source>
        <dbReference type="Proteomes" id="UP000324194"/>
    </source>
</evidence>
<comment type="similarity">
    <text evidence="2">Belongs to the membrane fusion protein (MFP) (TC 8.A.1) family.</text>
</comment>
<dbReference type="AlphaFoldDB" id="A0A5E4PK64"/>
<evidence type="ECO:0000256" key="7">
    <source>
        <dbReference type="SAM" id="Phobius"/>
    </source>
</evidence>
<proteinExistence type="inferred from homology"/>
<feature type="domain" description="p-hydroxybenzoic acid efflux pump subunit AaeA-like beta-barrel" evidence="10">
    <location>
        <begin position="196"/>
        <end position="288"/>
    </location>
</feature>
<keyword evidence="6" id="KW-0175">Coiled coil</keyword>
<evidence type="ECO:0000259" key="9">
    <source>
        <dbReference type="Pfam" id="PF25917"/>
    </source>
</evidence>
<dbReference type="OrthoDB" id="5645220at2"/>
<feature type="transmembrane region" description="Helical" evidence="7">
    <location>
        <begin position="16"/>
        <end position="35"/>
    </location>
</feature>
<evidence type="ECO:0000313" key="11">
    <source>
        <dbReference type="EMBL" id="VVC76955.1"/>
    </source>
</evidence>
<dbReference type="InterPro" id="IPR058624">
    <property type="entry name" value="MdtA-like_HH"/>
</dbReference>
<dbReference type="InterPro" id="IPR006143">
    <property type="entry name" value="RND_pump_MFP"/>
</dbReference>
<dbReference type="Gene3D" id="2.40.30.170">
    <property type="match status" value="1"/>
</dbReference>
<evidence type="ECO:0000259" key="8">
    <source>
        <dbReference type="Pfam" id="PF25876"/>
    </source>
</evidence>
<evidence type="ECO:0000259" key="10">
    <source>
        <dbReference type="Pfam" id="PF25963"/>
    </source>
</evidence>
<comment type="subcellular location">
    <subcellularLocation>
        <location evidence="1">Membrane</location>
        <topology evidence="1">Single-pass membrane protein</topology>
    </subcellularLocation>
</comment>
<dbReference type="RefSeq" id="WP_148340364.1">
    <property type="nucleotide sequence ID" value="NZ_LR699120.1"/>
</dbReference>
<sequence length="297" mass="33002">MTFFNRMTKSKRFKKIMVAAFFVLSGGVWLGYWIYGHYYVSTDDAYLNANVIQIAPRVSGKVIKVYINNNQYVKKDQPLFDIDPEPFQLAVNSAQAQLNLSNAELDNATLTKNRVLTLAEKKFVSTQEGDNAVSEYKTAQAKVEESKARLDQANLDLRYTRVISPATGWVTNVSLNGGDIVHANQALFALISDDKFWVDANFKETQLEAIKPGQTATIVTDLYPGHPFNGVVESISGGTGSAFSLLPPQNATGNWVKVTQRIPVRVLILNPDVNLPLRIGSSATVTVHLRQYLYQKP</sequence>
<dbReference type="PANTHER" id="PTHR30367">
    <property type="entry name" value="P-HYDROXYBENZOIC ACID EFFLUX PUMP SUBUNIT AAEA-RELATED"/>
    <property type="match status" value="1"/>
</dbReference>
<dbReference type="GO" id="GO:0022857">
    <property type="term" value="F:transmembrane transporter activity"/>
    <property type="evidence" value="ECO:0007669"/>
    <property type="project" value="InterPro"/>
</dbReference>
<dbReference type="EMBL" id="LR699120">
    <property type="protein sequence ID" value="VVC76955.1"/>
    <property type="molecule type" value="Genomic_DNA"/>
</dbReference>
<accession>A0A5E4PK64</accession>
<evidence type="ECO:0000256" key="4">
    <source>
        <dbReference type="ARBA" id="ARBA00022989"/>
    </source>
</evidence>
<protein>
    <submittedName>
        <fullName evidence="11">Multidrug export protein EmrA</fullName>
    </submittedName>
</protein>
<dbReference type="Pfam" id="PF25917">
    <property type="entry name" value="BSH_RND"/>
    <property type="match status" value="1"/>
</dbReference>
<evidence type="ECO:0000256" key="6">
    <source>
        <dbReference type="SAM" id="Coils"/>
    </source>
</evidence>
<dbReference type="NCBIfam" id="TIGR01730">
    <property type="entry name" value="RND_mfp"/>
    <property type="match status" value="1"/>
</dbReference>
<evidence type="ECO:0000256" key="2">
    <source>
        <dbReference type="ARBA" id="ARBA00009477"/>
    </source>
</evidence>
<organism evidence="11 12">
    <name type="scientific">Aquicella siphonis</name>
    <dbReference type="NCBI Taxonomy" id="254247"/>
    <lineage>
        <taxon>Bacteria</taxon>
        <taxon>Pseudomonadati</taxon>
        <taxon>Pseudomonadota</taxon>
        <taxon>Gammaproteobacteria</taxon>
        <taxon>Legionellales</taxon>
        <taxon>Coxiellaceae</taxon>
        <taxon>Aquicella</taxon>
    </lineage>
</organism>
<keyword evidence="12" id="KW-1185">Reference proteome</keyword>
<keyword evidence="5 7" id="KW-0472">Membrane</keyword>
<name>A0A5E4PK64_9COXI</name>
<dbReference type="GO" id="GO:0016020">
    <property type="term" value="C:membrane"/>
    <property type="evidence" value="ECO:0007669"/>
    <property type="project" value="InterPro"/>
</dbReference>
<dbReference type="PANTHER" id="PTHR30367:SF1">
    <property type="entry name" value="MULTIDRUG RESISTANCE PROTEIN MDTN"/>
    <property type="match status" value="1"/>
</dbReference>
<dbReference type="InterPro" id="IPR058625">
    <property type="entry name" value="MdtA-like_BSH"/>
</dbReference>
<dbReference type="Proteomes" id="UP000324194">
    <property type="component" value="Chromosome 2"/>
</dbReference>
<evidence type="ECO:0000256" key="5">
    <source>
        <dbReference type="ARBA" id="ARBA00023136"/>
    </source>
</evidence>
<dbReference type="InterPro" id="IPR058634">
    <property type="entry name" value="AaeA-lik-b-barrel"/>
</dbReference>
<gene>
    <name evidence="11" type="primary">emrA</name>
    <name evidence="11" type="ORF">AQUSIP_22820</name>
</gene>
<evidence type="ECO:0000256" key="1">
    <source>
        <dbReference type="ARBA" id="ARBA00004167"/>
    </source>
</evidence>
<evidence type="ECO:0000256" key="3">
    <source>
        <dbReference type="ARBA" id="ARBA00022692"/>
    </source>
</evidence>
<feature type="domain" description="Multidrug resistance protein MdtA-like alpha-helical hairpin" evidence="8">
    <location>
        <begin position="91"/>
        <end position="160"/>
    </location>
</feature>
<dbReference type="Pfam" id="PF25963">
    <property type="entry name" value="Beta-barrel_AAEA"/>
    <property type="match status" value="1"/>
</dbReference>
<feature type="coiled-coil region" evidence="6">
    <location>
        <begin position="91"/>
        <end position="156"/>
    </location>
</feature>
<keyword evidence="3 7" id="KW-0812">Transmembrane</keyword>
<dbReference type="KEGG" id="asip:AQUSIP_22820"/>
<keyword evidence="4 7" id="KW-1133">Transmembrane helix</keyword>
<dbReference type="Gene3D" id="1.10.287.470">
    <property type="entry name" value="Helix hairpin bin"/>
    <property type="match status" value="1"/>
</dbReference>
<dbReference type="Pfam" id="PF25876">
    <property type="entry name" value="HH_MFP_RND"/>
    <property type="match status" value="1"/>
</dbReference>
<reference evidence="11 12" key="1">
    <citation type="submission" date="2019-08" db="EMBL/GenBank/DDBJ databases">
        <authorList>
            <person name="Guy L."/>
        </authorList>
    </citation>
    <scope>NUCLEOTIDE SEQUENCE [LARGE SCALE GENOMIC DNA]</scope>
    <source>
        <strain evidence="11 12">SGT-108</strain>
    </source>
</reference>
<dbReference type="InterPro" id="IPR050393">
    <property type="entry name" value="MFP_Efflux_Pump"/>
</dbReference>
<dbReference type="SUPFAM" id="SSF111369">
    <property type="entry name" value="HlyD-like secretion proteins"/>
    <property type="match status" value="1"/>
</dbReference>
<feature type="domain" description="Multidrug resistance protein MdtA-like barrel-sandwich hybrid" evidence="9">
    <location>
        <begin position="50"/>
        <end position="191"/>
    </location>
</feature>